<sequence>MRDLALVDSFGGTDADNDDILLKAFEDHEAYQDILKFKKFLVIGKKGSGKTAIFKKIITTRADDTFSYGHTFSDYPWHFHQQQAKAGIPNDEKFTHSWKYLILISLSKIILNQDNSLPFNDESREAMSKLEAFIVDAYGSRDPDLTQVFNPQREIRLKPHFELNFKILKAGASAESISIADLPTVIQEVNAQLMKLVLASLNPEHKYFIAFDQLDLGFDNKADDYISRLIGLLLAGRDINIAAKNAQVKFLVTVFLRDDIYNVLRFEDKNKITENFMSLIEWDTPRTTKTLKSLMEKRFSIVASDIDIEQDVKWSDIFNETREMPGHQSKYDHIKDRTYLRPRDMIKFANSALAKFKERLNSPASNTQDDKRKIDNIDIHSARHEYSEYFLREIDDEVHKHFPEYEKFLDVLRAVGTWQFEKSTFEIVLSQIFSKSDKTPSEALEELYDYSFIGFYKAGGSGYGGSEYVFKYRDSRASFSHASTRFRIHPGLIEVLGLKKV</sequence>
<reference evidence="1 2" key="1">
    <citation type="submission" date="2019-08" db="EMBL/GenBank/DDBJ databases">
        <title>Phenotypic and genetic characterization of extended-spectrum b-lactamase-producing hypermucoviscous Klebsiella pneumoniae from Chile.</title>
        <authorList>
            <person name="Morales-Leon F."/>
            <person name="Caro C."/>
            <person name="Opazo-Capurro A."/>
            <person name="Lincopan N."/>
            <person name="Dominguez-Yevenes M."/>
            <person name="Lima C."/>
            <person name="Bello-Toledo H."/>
            <person name="Gonzalez-Rocha G."/>
        </authorList>
    </citation>
    <scope>NUCLEOTIDE SEQUENCE [LARGE SCALE GENOMIC DNA]</scope>
    <source>
        <strain evidence="1 2">UCO-494</strain>
    </source>
</reference>
<dbReference type="Proteomes" id="UP000322977">
    <property type="component" value="Unassembled WGS sequence"/>
</dbReference>
<name>A0A5D3JBU1_KLEPN</name>
<dbReference type="RefSeq" id="WP_020956680.1">
    <property type="nucleotide sequence ID" value="NZ_AP023453.1"/>
</dbReference>
<comment type="caution">
    <text evidence="1">The sequence shown here is derived from an EMBL/GenBank/DDBJ whole genome shotgun (WGS) entry which is preliminary data.</text>
</comment>
<accession>A0A5D3JBU1</accession>
<evidence type="ECO:0000313" key="1">
    <source>
        <dbReference type="EMBL" id="TYL70208.1"/>
    </source>
</evidence>
<evidence type="ECO:0000313" key="2">
    <source>
        <dbReference type="Proteomes" id="UP000322977"/>
    </source>
</evidence>
<organism evidence="1 2">
    <name type="scientific">Klebsiella pneumoniae</name>
    <dbReference type="NCBI Taxonomy" id="573"/>
    <lineage>
        <taxon>Bacteria</taxon>
        <taxon>Pseudomonadati</taxon>
        <taxon>Pseudomonadota</taxon>
        <taxon>Gammaproteobacteria</taxon>
        <taxon>Enterobacterales</taxon>
        <taxon>Enterobacteriaceae</taxon>
        <taxon>Klebsiella/Raoultella group</taxon>
        <taxon>Klebsiella</taxon>
        <taxon>Klebsiella pneumoniae complex</taxon>
    </lineage>
</organism>
<dbReference type="InterPro" id="IPR059206">
    <property type="entry name" value="Sll1717-like"/>
</dbReference>
<gene>
    <name evidence="1" type="ORF">FXN67_30260</name>
</gene>
<dbReference type="EMBL" id="VSSY01000100">
    <property type="protein sequence ID" value="TYL70208.1"/>
    <property type="molecule type" value="Genomic_DNA"/>
</dbReference>
<proteinExistence type="predicted"/>
<dbReference type="NCBIfam" id="NF047389">
    <property type="entry name" value="ATPase_Sll1717"/>
    <property type="match status" value="1"/>
</dbReference>
<evidence type="ECO:0008006" key="3">
    <source>
        <dbReference type="Google" id="ProtNLM"/>
    </source>
</evidence>
<protein>
    <recommendedName>
        <fullName evidence="3">FunZ protein</fullName>
    </recommendedName>
</protein>
<dbReference type="AlphaFoldDB" id="A0A5D3JBU1"/>